<dbReference type="InterPro" id="IPR002347">
    <property type="entry name" value="SDR_fam"/>
</dbReference>
<comment type="cofactor">
    <cofactor evidence="8">
        <name>FAD</name>
        <dbReference type="ChEBI" id="CHEBI:57692"/>
    </cofactor>
    <text evidence="8">Binds 1 FAD per subunit.</text>
</comment>
<evidence type="ECO:0000256" key="2">
    <source>
        <dbReference type="ARBA" id="ARBA00022630"/>
    </source>
</evidence>
<organism evidence="11 12">
    <name type="scientific">Asterophora parasitica</name>
    <dbReference type="NCBI Taxonomy" id="117018"/>
    <lineage>
        <taxon>Eukaryota</taxon>
        <taxon>Fungi</taxon>
        <taxon>Dikarya</taxon>
        <taxon>Basidiomycota</taxon>
        <taxon>Agaricomycotina</taxon>
        <taxon>Agaricomycetes</taxon>
        <taxon>Agaricomycetidae</taxon>
        <taxon>Agaricales</taxon>
        <taxon>Tricholomatineae</taxon>
        <taxon>Lyophyllaceae</taxon>
        <taxon>Asterophora</taxon>
    </lineage>
</organism>
<dbReference type="SUPFAM" id="SSF51905">
    <property type="entry name" value="FAD/NAD(P)-binding domain"/>
    <property type="match status" value="1"/>
</dbReference>
<feature type="region of interest" description="Disordered" evidence="9">
    <location>
        <begin position="136"/>
        <end position="159"/>
    </location>
</feature>
<evidence type="ECO:0000256" key="7">
    <source>
        <dbReference type="ARBA" id="ARBA00023284"/>
    </source>
</evidence>
<gene>
    <name evidence="11" type="ORF">DXG03_008211</name>
</gene>
<dbReference type="Gene3D" id="3.40.50.720">
    <property type="entry name" value="NAD(P)-binding Rossmann-like Domain"/>
    <property type="match status" value="1"/>
</dbReference>
<reference evidence="11" key="2">
    <citation type="submission" date="2021-10" db="EMBL/GenBank/DDBJ databases">
        <title>Phylogenomics reveals ancestral predisposition of the termite-cultivated fungus Termitomyces towards a domesticated lifestyle.</title>
        <authorList>
            <person name="Auxier B."/>
            <person name="Grum-Grzhimaylo A."/>
            <person name="Cardenas M.E."/>
            <person name="Lodge J.D."/>
            <person name="Laessoe T."/>
            <person name="Pedersen O."/>
            <person name="Smith M.E."/>
            <person name="Kuyper T.W."/>
            <person name="Franco-Molano E.A."/>
            <person name="Baroni T.J."/>
            <person name="Aanen D.K."/>
        </authorList>
    </citation>
    <scope>NUCLEOTIDE SEQUENCE</scope>
    <source>
        <strain evidence="11">AP01</strain>
        <tissue evidence="11">Mycelium</tissue>
    </source>
</reference>
<evidence type="ECO:0000313" key="11">
    <source>
        <dbReference type="EMBL" id="KAG5644556.1"/>
    </source>
</evidence>
<evidence type="ECO:0000313" key="12">
    <source>
        <dbReference type="Proteomes" id="UP000775547"/>
    </source>
</evidence>
<dbReference type="GO" id="GO:0005737">
    <property type="term" value="C:cytoplasm"/>
    <property type="evidence" value="ECO:0007669"/>
    <property type="project" value="InterPro"/>
</dbReference>
<dbReference type="InterPro" id="IPR005982">
    <property type="entry name" value="Thioredox_Rdtase"/>
</dbReference>
<dbReference type="Proteomes" id="UP000775547">
    <property type="component" value="Unassembled WGS sequence"/>
</dbReference>
<dbReference type="GO" id="GO:0004791">
    <property type="term" value="F:thioredoxin-disulfide reductase (NADPH) activity"/>
    <property type="evidence" value="ECO:0007669"/>
    <property type="project" value="UniProtKB-EC"/>
</dbReference>
<dbReference type="CDD" id="cd05233">
    <property type="entry name" value="SDR_c"/>
    <property type="match status" value="1"/>
</dbReference>
<evidence type="ECO:0000259" key="10">
    <source>
        <dbReference type="Pfam" id="PF07992"/>
    </source>
</evidence>
<proteinExistence type="inferred from homology"/>
<reference evidence="11" key="1">
    <citation type="submission" date="2020-07" db="EMBL/GenBank/DDBJ databases">
        <authorList>
            <person name="Nieuwenhuis M."/>
            <person name="Van De Peppel L.J.J."/>
        </authorList>
    </citation>
    <scope>NUCLEOTIDE SEQUENCE</scope>
    <source>
        <strain evidence="11">AP01</strain>
        <tissue evidence="11">Mycelium</tissue>
    </source>
</reference>
<dbReference type="InterPro" id="IPR008255">
    <property type="entry name" value="Pyr_nucl-diS_OxRdtase_2_AS"/>
</dbReference>
<evidence type="ECO:0000256" key="9">
    <source>
        <dbReference type="SAM" id="MobiDB-lite"/>
    </source>
</evidence>
<comment type="catalytic activity">
    <reaction evidence="8">
        <text>[thioredoxin]-dithiol + NADP(+) = [thioredoxin]-disulfide + NADPH + H(+)</text>
        <dbReference type="Rhea" id="RHEA:20345"/>
        <dbReference type="Rhea" id="RHEA-COMP:10698"/>
        <dbReference type="Rhea" id="RHEA-COMP:10700"/>
        <dbReference type="ChEBI" id="CHEBI:15378"/>
        <dbReference type="ChEBI" id="CHEBI:29950"/>
        <dbReference type="ChEBI" id="CHEBI:50058"/>
        <dbReference type="ChEBI" id="CHEBI:57783"/>
        <dbReference type="ChEBI" id="CHEBI:58349"/>
        <dbReference type="EC" id="1.8.1.9"/>
    </reaction>
</comment>
<evidence type="ECO:0000256" key="5">
    <source>
        <dbReference type="ARBA" id="ARBA00023002"/>
    </source>
</evidence>
<keyword evidence="12" id="KW-1185">Reference proteome</keyword>
<evidence type="ECO:0000256" key="1">
    <source>
        <dbReference type="ARBA" id="ARBA00009333"/>
    </source>
</evidence>
<evidence type="ECO:0000256" key="8">
    <source>
        <dbReference type="RuleBase" id="RU003881"/>
    </source>
</evidence>
<feature type="domain" description="FAD/NAD(P)-binding" evidence="10">
    <location>
        <begin position="389"/>
        <end position="688"/>
    </location>
</feature>
<dbReference type="Pfam" id="PF07992">
    <property type="entry name" value="Pyr_redox_2"/>
    <property type="match status" value="1"/>
</dbReference>
<keyword evidence="6" id="KW-1015">Disulfide bond</keyword>
<dbReference type="GO" id="GO:0019430">
    <property type="term" value="P:removal of superoxide radicals"/>
    <property type="evidence" value="ECO:0007669"/>
    <property type="project" value="InterPro"/>
</dbReference>
<dbReference type="InterPro" id="IPR036291">
    <property type="entry name" value="NAD(P)-bd_dom_sf"/>
</dbReference>
<dbReference type="AlphaFoldDB" id="A0A9P7G7A9"/>
<dbReference type="EC" id="1.8.1.9" evidence="8"/>
<keyword evidence="7 8" id="KW-0676">Redox-active center</keyword>
<dbReference type="PROSITE" id="PS00573">
    <property type="entry name" value="PYRIDINE_REDOX_2"/>
    <property type="match status" value="1"/>
</dbReference>
<dbReference type="PRINTS" id="PR00368">
    <property type="entry name" value="FADPNR"/>
</dbReference>
<name>A0A9P7G7A9_9AGAR</name>
<dbReference type="Pfam" id="PF00106">
    <property type="entry name" value="adh_short"/>
    <property type="match status" value="1"/>
</dbReference>
<keyword evidence="5 8" id="KW-0560">Oxidoreductase</keyword>
<evidence type="ECO:0000256" key="3">
    <source>
        <dbReference type="ARBA" id="ARBA00022827"/>
    </source>
</evidence>
<keyword evidence="3 8" id="KW-0274">FAD</keyword>
<dbReference type="OrthoDB" id="371245at2759"/>
<dbReference type="Pfam" id="PF13561">
    <property type="entry name" value="adh_short_C2"/>
    <property type="match status" value="1"/>
</dbReference>
<dbReference type="InterPro" id="IPR023753">
    <property type="entry name" value="FAD/NAD-binding_dom"/>
</dbReference>
<dbReference type="EMBL" id="JABCKV010000066">
    <property type="protein sequence ID" value="KAG5644556.1"/>
    <property type="molecule type" value="Genomic_DNA"/>
</dbReference>
<evidence type="ECO:0000256" key="6">
    <source>
        <dbReference type="ARBA" id="ARBA00023157"/>
    </source>
</evidence>
<dbReference type="InterPro" id="IPR036188">
    <property type="entry name" value="FAD/NAD-bd_sf"/>
</dbReference>
<sequence length="707" mass="75587">MDSSMPSPSDASTALFDTDPPLSFTRPPFDPANIFDVNGLVVVITGGATGIGLMMATALESNGAIVYIVGRRRAMLEKAAEEHNRYGNIISLECDVTNRDSLLSVVDVVRARHGYIDLLINNAGIARNLYAHPLPSPSPTQPSSFTGPPSPPASPSIGPTIPSIKAFQSALWDTGSPEDFAETFATNVTAVYYTAVAFLDLLHQGNVRQQRLSSTGGPGIPRPPYHSSQVLSVSSSGSFRLDSKILSPSYTLSKSACTHLGKLLANLLAPWGIRSNVLAPGVWPSGKLNFEFDAPSASDIYEIDAPFYFKLDPKTLADSIPLRRTGTEEDMAGAILFLASRAGAFFAQALRGSLKTAPLVAFIPAHHKLSTMAPVTNGRVEKSSKLHSKVVIIGSGPAGHTAAIYLARANLNPVMFEGFMANGFAAGGQLTTTTDVENFPGFPTGILGPELMDKFREQSVRFGTQIITETVSKIDLSARPFRYWREAQEDSEPETADAIIIATGASAKRLGLKGEETYWQSGISACAVCDGAVPIFRNKPLAVIGGGDSAAEEATYLTKYGSHVYVLVRRGELRASKIMAKRLQNNPKITVLWNTVATECQGDGDLLNNLRIKNVNTGEEKDLAVSGLFYAIGHEPATSLVRSQLQTDPDGYIITVPGTTQTSVRGVFAAGDVQDKRYRQAITSAGSGCMAALEVEKLIAEEEELGE</sequence>
<dbReference type="InterPro" id="IPR050097">
    <property type="entry name" value="Ferredoxin-NADP_redctase_2"/>
</dbReference>
<dbReference type="PRINTS" id="PR00469">
    <property type="entry name" value="PNDRDTASEII"/>
</dbReference>
<dbReference type="Gene3D" id="3.50.50.60">
    <property type="entry name" value="FAD/NAD(P)-binding domain"/>
    <property type="match status" value="2"/>
</dbReference>
<comment type="caution">
    <text evidence="11">The sequence shown here is derived from an EMBL/GenBank/DDBJ whole genome shotgun (WGS) entry which is preliminary data.</text>
</comment>
<dbReference type="PANTHER" id="PTHR48105">
    <property type="entry name" value="THIOREDOXIN REDUCTASE 1-RELATED-RELATED"/>
    <property type="match status" value="1"/>
</dbReference>
<keyword evidence="2 8" id="KW-0285">Flavoprotein</keyword>
<protein>
    <recommendedName>
        <fullName evidence="8">Thioredoxin reductase</fullName>
        <ecNumber evidence="8">1.8.1.9</ecNumber>
    </recommendedName>
</protein>
<comment type="similarity">
    <text evidence="1">Belongs to the class-II pyridine nucleotide-disulfide oxidoreductase family.</text>
</comment>
<keyword evidence="4 8" id="KW-0521">NADP</keyword>
<dbReference type="NCBIfam" id="TIGR01292">
    <property type="entry name" value="TRX_reduct"/>
    <property type="match status" value="1"/>
</dbReference>
<accession>A0A9P7G7A9</accession>
<dbReference type="FunFam" id="3.50.50.60:FF:000064">
    <property type="entry name" value="Thioredoxin reductase"/>
    <property type="match status" value="1"/>
</dbReference>
<evidence type="ECO:0000256" key="4">
    <source>
        <dbReference type="ARBA" id="ARBA00022857"/>
    </source>
</evidence>
<dbReference type="SUPFAM" id="SSF51735">
    <property type="entry name" value="NAD(P)-binding Rossmann-fold domains"/>
    <property type="match status" value="1"/>
</dbReference>